<dbReference type="Gene3D" id="3.40.30.10">
    <property type="entry name" value="Glutaredoxin"/>
    <property type="match status" value="1"/>
</dbReference>
<dbReference type="AlphaFoldDB" id="A0A7R9AAZ8"/>
<evidence type="ECO:0008006" key="6">
    <source>
        <dbReference type="Google" id="ProtNLM"/>
    </source>
</evidence>
<dbReference type="OrthoDB" id="446890at2759"/>
<name>A0A7R9AAZ8_9CRUS</name>
<dbReference type="EMBL" id="LR902613">
    <property type="protein sequence ID" value="CAD7250832.1"/>
    <property type="molecule type" value="Genomic_DNA"/>
</dbReference>
<gene>
    <name evidence="4" type="ORF">DSTB1V02_LOCUS10601</name>
</gene>
<dbReference type="EMBL" id="CAJPEV010003096">
    <property type="protein sequence ID" value="CAG0898913.1"/>
    <property type="molecule type" value="Genomic_DNA"/>
</dbReference>
<keyword evidence="5" id="KW-1185">Reference proteome</keyword>
<evidence type="ECO:0000313" key="4">
    <source>
        <dbReference type="EMBL" id="CAD7250832.1"/>
    </source>
</evidence>
<dbReference type="InterPro" id="IPR036249">
    <property type="entry name" value="Thioredoxin-like_sf"/>
</dbReference>
<sequence length="90" mass="10407">MASVCPTAVSGFREKERLFYDSFDSSDIRWNFEKFLVDRDGKPYKRIYPDQLPETLQGDVARLVQTGARAETTYPEYGDYGGRMPSLHYV</sequence>
<protein>
    <recommendedName>
        <fullName evidence="6">Glutathione peroxidase</fullName>
    </recommendedName>
</protein>
<proteinExistence type="inferred from homology"/>
<evidence type="ECO:0000256" key="3">
    <source>
        <dbReference type="ARBA" id="ARBA00023002"/>
    </source>
</evidence>
<dbReference type="InterPro" id="IPR000889">
    <property type="entry name" value="Glutathione_peroxidase"/>
</dbReference>
<dbReference type="GO" id="GO:0006979">
    <property type="term" value="P:response to oxidative stress"/>
    <property type="evidence" value="ECO:0007669"/>
    <property type="project" value="InterPro"/>
</dbReference>
<dbReference type="GO" id="GO:0004601">
    <property type="term" value="F:peroxidase activity"/>
    <property type="evidence" value="ECO:0007669"/>
    <property type="project" value="UniProtKB-KW"/>
</dbReference>
<evidence type="ECO:0000313" key="5">
    <source>
        <dbReference type="Proteomes" id="UP000677054"/>
    </source>
</evidence>
<dbReference type="PROSITE" id="PS51355">
    <property type="entry name" value="GLUTATHIONE_PEROXID_3"/>
    <property type="match status" value="1"/>
</dbReference>
<comment type="similarity">
    <text evidence="1">Belongs to the glutathione peroxidase family.</text>
</comment>
<reference evidence="4" key="1">
    <citation type="submission" date="2020-11" db="EMBL/GenBank/DDBJ databases">
        <authorList>
            <person name="Tran Van P."/>
        </authorList>
    </citation>
    <scope>NUCLEOTIDE SEQUENCE</scope>
</reference>
<accession>A0A7R9AAZ8</accession>
<evidence type="ECO:0000256" key="2">
    <source>
        <dbReference type="ARBA" id="ARBA00022559"/>
    </source>
</evidence>
<evidence type="ECO:0000256" key="1">
    <source>
        <dbReference type="ARBA" id="ARBA00006926"/>
    </source>
</evidence>
<dbReference type="SUPFAM" id="SSF52833">
    <property type="entry name" value="Thioredoxin-like"/>
    <property type="match status" value="1"/>
</dbReference>
<keyword evidence="2" id="KW-0575">Peroxidase</keyword>
<dbReference type="Proteomes" id="UP000677054">
    <property type="component" value="Unassembled WGS sequence"/>
</dbReference>
<keyword evidence="3" id="KW-0560">Oxidoreductase</keyword>
<organism evidence="4">
    <name type="scientific">Darwinula stevensoni</name>
    <dbReference type="NCBI Taxonomy" id="69355"/>
    <lineage>
        <taxon>Eukaryota</taxon>
        <taxon>Metazoa</taxon>
        <taxon>Ecdysozoa</taxon>
        <taxon>Arthropoda</taxon>
        <taxon>Crustacea</taxon>
        <taxon>Oligostraca</taxon>
        <taxon>Ostracoda</taxon>
        <taxon>Podocopa</taxon>
        <taxon>Podocopida</taxon>
        <taxon>Darwinulocopina</taxon>
        <taxon>Darwinuloidea</taxon>
        <taxon>Darwinulidae</taxon>
        <taxon>Darwinula</taxon>
    </lineage>
</organism>